<sequence length="311" mass="34931">MIGVKMVRFDDLALFVRTAALGSFSNAAREADLLPGQVSAAVARLERALDLRLFARSTRSLRLTAEGEQYLPYARQVLELLRDGREQVRGHDTELQGVLQVTAPSDLGRNVLLPWLTEFRAAHPRLRLRLHLSDQVADLYRAPVDVAFRLGRIDDAEHVALPLAPHNRRVLVAAPTYLQRHGQPATLDALREHACLLYLLAGRAYDRWQFELEGRRHVVPVRGAMLCDDADIVRRWAVAGEGIAYKSWLDVCADVQAGRLQVLFPDCGDRLPLHLVCPHRKQFSPAVRQLHALFAQRCQAMTALYPQASAH</sequence>
<dbReference type="PANTHER" id="PTHR30537:SF21">
    <property type="entry name" value="HTH-TYPE TRANSCRIPTIONAL REGULATOR SINR-RELATED"/>
    <property type="match status" value="1"/>
</dbReference>
<dbReference type="SUPFAM" id="SSF46785">
    <property type="entry name" value="Winged helix' DNA-binding domain"/>
    <property type="match status" value="1"/>
</dbReference>
<dbReference type="GO" id="GO:0006351">
    <property type="term" value="P:DNA-templated transcription"/>
    <property type="evidence" value="ECO:0007669"/>
    <property type="project" value="TreeGrafter"/>
</dbReference>
<dbReference type="InterPro" id="IPR036388">
    <property type="entry name" value="WH-like_DNA-bd_sf"/>
</dbReference>
<dbReference type="GO" id="GO:0003700">
    <property type="term" value="F:DNA-binding transcription factor activity"/>
    <property type="evidence" value="ECO:0007669"/>
    <property type="project" value="InterPro"/>
</dbReference>
<dbReference type="SUPFAM" id="SSF53850">
    <property type="entry name" value="Periplasmic binding protein-like II"/>
    <property type="match status" value="1"/>
</dbReference>
<gene>
    <name evidence="6" type="ORF">XVE_4890</name>
</gene>
<dbReference type="InterPro" id="IPR005119">
    <property type="entry name" value="LysR_subst-bd"/>
</dbReference>
<proteinExistence type="inferred from homology"/>
<keyword evidence="3" id="KW-0238">DNA-binding</keyword>
<evidence type="ECO:0000256" key="1">
    <source>
        <dbReference type="ARBA" id="ARBA00009437"/>
    </source>
</evidence>
<dbReference type="AlphaFoldDB" id="F0BKS5"/>
<dbReference type="Gene3D" id="1.10.10.10">
    <property type="entry name" value="Winged helix-like DNA-binding domain superfamily/Winged helix DNA-binding domain"/>
    <property type="match status" value="1"/>
</dbReference>
<comment type="similarity">
    <text evidence="1">Belongs to the LysR transcriptional regulatory family.</text>
</comment>
<organism evidence="6 7">
    <name type="scientific">Xanthomonas vesicatoria ATCC 35937</name>
    <dbReference type="NCBI Taxonomy" id="925775"/>
    <lineage>
        <taxon>Bacteria</taxon>
        <taxon>Pseudomonadati</taxon>
        <taxon>Pseudomonadota</taxon>
        <taxon>Gammaproteobacteria</taxon>
        <taxon>Lysobacterales</taxon>
        <taxon>Lysobacteraceae</taxon>
        <taxon>Xanthomonas</taxon>
    </lineage>
</organism>
<evidence type="ECO:0000313" key="6">
    <source>
        <dbReference type="EMBL" id="EGD06926.1"/>
    </source>
</evidence>
<accession>F0BKS5</accession>
<dbReference type="Gene3D" id="3.40.190.290">
    <property type="match status" value="1"/>
</dbReference>
<dbReference type="eggNOG" id="COG0583">
    <property type="taxonomic scope" value="Bacteria"/>
</dbReference>
<reference evidence="6 7" key="1">
    <citation type="journal article" date="2011" name="BMC Genomics">
        <title>Comparative genomics reveals diversity among xanthomonads infecting tomato and pepper.</title>
        <authorList>
            <person name="Potnis N."/>
            <person name="Krasileva K."/>
            <person name="Chow V."/>
            <person name="Almeida N.F."/>
            <person name="Patil P.B."/>
            <person name="Ryan R.P."/>
            <person name="Sharlach M."/>
            <person name="Behlau F."/>
            <person name="Dow J.M."/>
            <person name="Momol M.T."/>
            <person name="White F.F."/>
            <person name="Preston J.F."/>
            <person name="Vinatzer B.A."/>
            <person name="Koebnik R."/>
            <person name="Setubal J.C."/>
            <person name="Norman D.J."/>
            <person name="Staskawicz B.J."/>
            <person name="Jones J.B."/>
        </authorList>
    </citation>
    <scope>NUCLEOTIDE SEQUENCE [LARGE SCALE GENOMIC DNA]</scope>
    <source>
        <strain evidence="6 7">ATCC 35937</strain>
    </source>
</reference>
<dbReference type="Proteomes" id="UP000003299">
    <property type="component" value="Unassembled WGS sequence"/>
</dbReference>
<evidence type="ECO:0000256" key="2">
    <source>
        <dbReference type="ARBA" id="ARBA00023015"/>
    </source>
</evidence>
<dbReference type="PROSITE" id="PS50931">
    <property type="entry name" value="HTH_LYSR"/>
    <property type="match status" value="1"/>
</dbReference>
<dbReference type="InterPro" id="IPR000847">
    <property type="entry name" value="LysR_HTH_N"/>
</dbReference>
<evidence type="ECO:0000259" key="5">
    <source>
        <dbReference type="PROSITE" id="PS50931"/>
    </source>
</evidence>
<dbReference type="InterPro" id="IPR036390">
    <property type="entry name" value="WH_DNA-bd_sf"/>
</dbReference>
<dbReference type="Pfam" id="PF00126">
    <property type="entry name" value="HTH_1"/>
    <property type="match status" value="1"/>
</dbReference>
<dbReference type="CDD" id="cd08422">
    <property type="entry name" value="PBP2_CrgA_like"/>
    <property type="match status" value="1"/>
</dbReference>
<dbReference type="FunFam" id="3.40.190.290:FF:000001">
    <property type="entry name" value="Transcriptional regulator, LysR family"/>
    <property type="match status" value="1"/>
</dbReference>
<dbReference type="EMBL" id="AEQV01000271">
    <property type="protein sequence ID" value="EGD06926.1"/>
    <property type="molecule type" value="Genomic_DNA"/>
</dbReference>
<evidence type="ECO:0000256" key="3">
    <source>
        <dbReference type="ARBA" id="ARBA00023125"/>
    </source>
</evidence>
<feature type="domain" description="HTH lysR-type" evidence="5">
    <location>
        <begin position="7"/>
        <end position="64"/>
    </location>
</feature>
<keyword evidence="2" id="KW-0805">Transcription regulation</keyword>
<dbReference type="Pfam" id="PF03466">
    <property type="entry name" value="LysR_substrate"/>
    <property type="match status" value="1"/>
</dbReference>
<comment type="caution">
    <text evidence="6">The sequence shown here is derived from an EMBL/GenBank/DDBJ whole genome shotgun (WGS) entry which is preliminary data.</text>
</comment>
<dbReference type="GO" id="GO:0043565">
    <property type="term" value="F:sequence-specific DNA binding"/>
    <property type="evidence" value="ECO:0007669"/>
    <property type="project" value="TreeGrafter"/>
</dbReference>
<keyword evidence="4" id="KW-0804">Transcription</keyword>
<name>F0BKS5_9XANT</name>
<evidence type="ECO:0000313" key="7">
    <source>
        <dbReference type="Proteomes" id="UP000003299"/>
    </source>
</evidence>
<dbReference type="PANTHER" id="PTHR30537">
    <property type="entry name" value="HTH-TYPE TRANSCRIPTIONAL REGULATOR"/>
    <property type="match status" value="1"/>
</dbReference>
<evidence type="ECO:0000256" key="4">
    <source>
        <dbReference type="ARBA" id="ARBA00023163"/>
    </source>
</evidence>
<dbReference type="InterPro" id="IPR058163">
    <property type="entry name" value="LysR-type_TF_proteobact-type"/>
</dbReference>
<protein>
    <submittedName>
        <fullName evidence="6">Transcriptional regulator</fullName>
    </submittedName>
</protein>
<dbReference type="FunFam" id="1.10.10.10:FF:000001">
    <property type="entry name" value="LysR family transcriptional regulator"/>
    <property type="match status" value="1"/>
</dbReference>